<accession>A0A0P7XDJ5</accession>
<feature type="region of interest" description="Disordered" evidence="9">
    <location>
        <begin position="520"/>
        <end position="539"/>
    </location>
</feature>
<reference evidence="12 13" key="1">
    <citation type="submission" date="2015-08" db="EMBL/GenBank/DDBJ databases">
        <title>The genome of the Asian arowana (Scleropages formosus).</title>
        <authorList>
            <person name="Tan M.H."/>
            <person name="Gan H.M."/>
            <person name="Croft L.J."/>
            <person name="Austin C.M."/>
        </authorList>
    </citation>
    <scope>NUCLEOTIDE SEQUENCE [LARGE SCALE GENOMIC DNA]</scope>
    <source>
        <strain evidence="12">Aro1</strain>
    </source>
</reference>
<feature type="compositionally biased region" description="Polar residues" evidence="9">
    <location>
        <begin position="746"/>
        <end position="759"/>
    </location>
</feature>
<feature type="compositionally biased region" description="Low complexity" evidence="9">
    <location>
        <begin position="718"/>
        <end position="727"/>
    </location>
</feature>
<feature type="domain" description="C2" evidence="10">
    <location>
        <begin position="874"/>
        <end position="992"/>
    </location>
</feature>
<dbReference type="Pfam" id="PF00168">
    <property type="entry name" value="C2"/>
    <property type="match status" value="2"/>
</dbReference>
<evidence type="ECO:0000256" key="6">
    <source>
        <dbReference type="ARBA" id="ARBA00022833"/>
    </source>
</evidence>
<dbReference type="GO" id="GO:0031267">
    <property type="term" value="F:small GTPase binding"/>
    <property type="evidence" value="ECO:0007669"/>
    <property type="project" value="InterPro"/>
</dbReference>
<dbReference type="GO" id="GO:0048791">
    <property type="term" value="P:calcium ion-regulated exocytosis of neurotransmitter"/>
    <property type="evidence" value="ECO:0007669"/>
    <property type="project" value="TreeGrafter"/>
</dbReference>
<keyword evidence="7" id="KW-0770">Synapse</keyword>
<evidence type="ECO:0000256" key="4">
    <source>
        <dbReference type="ARBA" id="ARBA00022771"/>
    </source>
</evidence>
<dbReference type="GO" id="GO:0048167">
    <property type="term" value="P:regulation of synaptic plasticity"/>
    <property type="evidence" value="ECO:0007669"/>
    <property type="project" value="TreeGrafter"/>
</dbReference>
<dbReference type="GO" id="GO:2000300">
    <property type="term" value="P:regulation of synaptic vesicle exocytosis"/>
    <property type="evidence" value="ECO:0007669"/>
    <property type="project" value="TreeGrafter"/>
</dbReference>
<keyword evidence="6" id="KW-0862">Zinc</keyword>
<evidence type="ECO:0000313" key="13">
    <source>
        <dbReference type="Proteomes" id="UP000034805"/>
    </source>
</evidence>
<protein>
    <recommendedName>
        <fullName evidence="14">Regulating synaptic membrane exocytosis protein 1-like</fullName>
    </recommendedName>
</protein>
<dbReference type="GO" id="GO:0042734">
    <property type="term" value="C:presynaptic membrane"/>
    <property type="evidence" value="ECO:0007669"/>
    <property type="project" value="TreeGrafter"/>
</dbReference>
<evidence type="ECO:0000259" key="10">
    <source>
        <dbReference type="PROSITE" id="PS50004"/>
    </source>
</evidence>
<dbReference type="AlphaFoldDB" id="A0A0P7XDJ5"/>
<evidence type="ECO:0000256" key="2">
    <source>
        <dbReference type="ARBA" id="ARBA00022723"/>
    </source>
</evidence>
<feature type="compositionally biased region" description="Polar residues" evidence="9">
    <location>
        <begin position="352"/>
        <end position="370"/>
    </location>
</feature>
<dbReference type="GO" id="GO:0048788">
    <property type="term" value="C:cytoskeleton of presynaptic active zone"/>
    <property type="evidence" value="ECO:0007669"/>
    <property type="project" value="TreeGrafter"/>
</dbReference>
<dbReference type="PANTHER" id="PTHR12157:SF18">
    <property type="entry name" value="REGULATING SYNAPTIC MEMBRANE EXOCYTOSIS PROTEIN 1"/>
    <property type="match status" value="1"/>
</dbReference>
<dbReference type="Pfam" id="PF00595">
    <property type="entry name" value="PDZ"/>
    <property type="match status" value="1"/>
</dbReference>
<evidence type="ECO:0008006" key="14">
    <source>
        <dbReference type="Google" id="ProtNLM"/>
    </source>
</evidence>
<evidence type="ECO:0000256" key="9">
    <source>
        <dbReference type="SAM" id="MobiDB-lite"/>
    </source>
</evidence>
<evidence type="ECO:0000313" key="12">
    <source>
        <dbReference type="EMBL" id="KPP73348.1"/>
    </source>
</evidence>
<comment type="subcellular location">
    <subcellularLocation>
        <location evidence="8">Synapse</location>
    </subcellularLocation>
</comment>
<dbReference type="PROSITE" id="PS50106">
    <property type="entry name" value="PDZ"/>
    <property type="match status" value="1"/>
</dbReference>
<dbReference type="FunFam" id="2.60.40.150:FF:000001">
    <property type="entry name" value="Regulating synaptic membrane exocytosis 3, isoform CRA_a"/>
    <property type="match status" value="1"/>
</dbReference>
<keyword evidence="4" id="KW-0863">Zinc-finger</keyword>
<feature type="compositionally biased region" description="Low complexity" evidence="9">
    <location>
        <begin position="93"/>
        <end position="109"/>
    </location>
</feature>
<sequence length="1028" mass="114319">MPKEAGSLLGLKVVGGKMTETGRLGAFITKVKKGSLADVVGHLRAGDEVLQWNGKSLPGATKKEVYNIILESKSEPQVEIVVSRPIGDIPRIPETSHPPLESSSSSFESQKMERPSISIMSPTSPGTLRDLPQELPGQLSVKLWYDKVGHQLIVNVLQARDLPPRLDGRPRNPYVKMYFLPDRSDKSKRRTKTVKKSLEPKWNQTFLYSHVHRKDFREHMLEITVWDQPRVQEEESEFLGEILIELETALLDDMPHWYKLQTHDVSSLPLPQPSPYLPRRHVHGDSPSKKLQRSHRIIDTDFDDAIAVVTTDRGHSYSLLMVLLCPFTSVAIPHLFGGTAAERSSREKERTPTLTVPEQQRTPQLRSRSVSPHRDDQGRGRSRPPNMPIQRSLDEIHQNRQSRSPAHYHDRGRQEPASQDSDQEYSEDSEAFSMRRAIRGGSAECLHTNRTGNYRYGNTLPPRMPVLMDGIHKTSTGCTLPVCLKIRQEPKPGSISLPGGTLAHRAHGFTGCSVDRCTQSLPRKRPTSPRILIQHPSPEDDSWMLETIVPTQESVNHLSAKPGAQRQSRTLDRPNCQTGIKKCTDSDRAHPHGSHTRSPPAGTPQSGRRARQLPQVPVKSSSIEQALVVEERARQMQSKIYSYRTSTTSSSSQDMDIELKTKRELYKEQRRSCDNVSAKSSDSDISDVSAISRASSASRLSSTSYMSIQSERPRGRMSRPMHPSSRSILKSTSVSGEIYSNERTDGSQSDTALGTLGSSNKKRRSSFTAHVAAFVGSRRSRSTSQLSQTEAANKKSKSQIQRSQETGMAVEYPRNAMPRQPSRESTNGSMNSYSSEGNLIFSGVRLGADSQFSDFLDGLGPAQLVGRQTLATPAIGDIQIGMMDKKGKLEVEVIRARGLMQKPGSKSLPAPYVKVYLLDNGAYVAKKKTKIARKTLDPLYQQALLFEESPQGKVLQVIVWGDYGRMDHKCFMGVAQILLEELDLSSTVIGWYKLFPLSSLVDPTLASLTRRASQSSLESSSGPPGIRS</sequence>
<feature type="domain" description="PDZ" evidence="11">
    <location>
        <begin position="1"/>
        <end position="84"/>
    </location>
</feature>
<feature type="region of interest" description="Disordered" evidence="9">
    <location>
        <begin position="269"/>
        <end position="294"/>
    </location>
</feature>
<feature type="domain" description="C2" evidence="10">
    <location>
        <begin position="135"/>
        <end position="258"/>
    </location>
</feature>
<dbReference type="InterPro" id="IPR039032">
    <property type="entry name" value="Rim-like"/>
</dbReference>
<keyword evidence="5" id="KW-0221">Differentiation</keyword>
<dbReference type="InterPro" id="IPR036034">
    <property type="entry name" value="PDZ_sf"/>
</dbReference>
<dbReference type="CDD" id="cd06714">
    <property type="entry name" value="PDZ_RIM-like"/>
    <property type="match status" value="1"/>
</dbReference>
<keyword evidence="2" id="KW-0479">Metal-binding</keyword>
<feature type="compositionally biased region" description="Low complexity" evidence="9">
    <location>
        <begin position="686"/>
        <end position="707"/>
    </location>
</feature>
<dbReference type="Proteomes" id="UP000034805">
    <property type="component" value="Unassembled WGS sequence"/>
</dbReference>
<evidence type="ECO:0000256" key="7">
    <source>
        <dbReference type="ARBA" id="ARBA00023018"/>
    </source>
</evidence>
<dbReference type="GO" id="GO:0030154">
    <property type="term" value="P:cell differentiation"/>
    <property type="evidence" value="ECO:0007669"/>
    <property type="project" value="UniProtKB-KW"/>
</dbReference>
<evidence type="ECO:0000256" key="8">
    <source>
        <dbReference type="ARBA" id="ARBA00034103"/>
    </source>
</evidence>
<dbReference type="PANTHER" id="PTHR12157">
    <property type="entry name" value="REGULATING SYNAPTIC MEMBRANE EXOCYTOSIS PROTEIN"/>
    <property type="match status" value="1"/>
</dbReference>
<evidence type="ECO:0000259" key="11">
    <source>
        <dbReference type="PROSITE" id="PS50106"/>
    </source>
</evidence>
<dbReference type="EMBL" id="JARO02002180">
    <property type="protein sequence ID" value="KPP73348.1"/>
    <property type="molecule type" value="Genomic_DNA"/>
</dbReference>
<proteinExistence type="predicted"/>
<dbReference type="GO" id="GO:0008270">
    <property type="term" value="F:zinc ion binding"/>
    <property type="evidence" value="ECO:0007669"/>
    <property type="project" value="UniProtKB-KW"/>
</dbReference>
<feature type="region of interest" description="Disordered" evidence="9">
    <location>
        <begin position="777"/>
        <end position="831"/>
    </location>
</feature>
<feature type="region of interest" description="Disordered" evidence="9">
    <location>
        <begin position="669"/>
        <end position="764"/>
    </location>
</feature>
<dbReference type="SMART" id="SM00228">
    <property type="entry name" value="PDZ"/>
    <property type="match status" value="1"/>
</dbReference>
<gene>
    <name evidence="12" type="ORF">Z043_107573</name>
</gene>
<dbReference type="Gene3D" id="2.30.42.10">
    <property type="match status" value="1"/>
</dbReference>
<organism evidence="12 13">
    <name type="scientific">Scleropages formosus</name>
    <name type="common">Asian bonytongue</name>
    <name type="synonym">Osteoglossum formosum</name>
    <dbReference type="NCBI Taxonomy" id="113540"/>
    <lineage>
        <taxon>Eukaryota</taxon>
        <taxon>Metazoa</taxon>
        <taxon>Chordata</taxon>
        <taxon>Craniata</taxon>
        <taxon>Vertebrata</taxon>
        <taxon>Euteleostomi</taxon>
        <taxon>Actinopterygii</taxon>
        <taxon>Neopterygii</taxon>
        <taxon>Teleostei</taxon>
        <taxon>Osteoglossocephala</taxon>
        <taxon>Osteoglossomorpha</taxon>
        <taxon>Osteoglossiformes</taxon>
        <taxon>Osteoglossidae</taxon>
        <taxon>Scleropages</taxon>
    </lineage>
</organism>
<feature type="compositionally biased region" description="Acidic residues" evidence="9">
    <location>
        <begin position="421"/>
        <end position="430"/>
    </location>
</feature>
<dbReference type="SUPFAM" id="SSF49562">
    <property type="entry name" value="C2 domain (Calcium/lipid-binding domain, CaLB)"/>
    <property type="match status" value="2"/>
</dbReference>
<dbReference type="GO" id="GO:0044325">
    <property type="term" value="F:transmembrane transporter binding"/>
    <property type="evidence" value="ECO:0007669"/>
    <property type="project" value="TreeGrafter"/>
</dbReference>
<dbReference type="GO" id="GO:0042391">
    <property type="term" value="P:regulation of membrane potential"/>
    <property type="evidence" value="ECO:0007669"/>
    <property type="project" value="TreeGrafter"/>
</dbReference>
<dbReference type="FunFam" id="2.30.42.10:FF:000003">
    <property type="entry name" value="Regulating synaptic membrane exocytosis protein 1, putative"/>
    <property type="match status" value="1"/>
</dbReference>
<feature type="region of interest" description="Disordered" evidence="9">
    <location>
        <begin position="554"/>
        <end position="621"/>
    </location>
</feature>
<evidence type="ECO:0000256" key="5">
    <source>
        <dbReference type="ARBA" id="ARBA00022782"/>
    </source>
</evidence>
<dbReference type="GO" id="GO:0050806">
    <property type="term" value="P:positive regulation of synaptic transmission"/>
    <property type="evidence" value="ECO:0007669"/>
    <property type="project" value="TreeGrafter"/>
</dbReference>
<dbReference type="STRING" id="113540.ENSSFOP00015004994"/>
<dbReference type="SMART" id="SM00239">
    <property type="entry name" value="C2"/>
    <property type="match status" value="2"/>
</dbReference>
<dbReference type="InterPro" id="IPR001478">
    <property type="entry name" value="PDZ"/>
</dbReference>
<comment type="caution">
    <text evidence="12">The sequence shown here is derived from an EMBL/GenBank/DDBJ whole genome shotgun (WGS) entry which is preliminary data.</text>
</comment>
<keyword evidence="3" id="KW-0677">Repeat</keyword>
<dbReference type="CDD" id="cd04028">
    <property type="entry name" value="C2B_RIM1alpha"/>
    <property type="match status" value="1"/>
</dbReference>
<dbReference type="PROSITE" id="PS50004">
    <property type="entry name" value="C2"/>
    <property type="match status" value="2"/>
</dbReference>
<dbReference type="SUPFAM" id="SSF50156">
    <property type="entry name" value="PDZ domain-like"/>
    <property type="match status" value="1"/>
</dbReference>
<dbReference type="InterPro" id="IPR000008">
    <property type="entry name" value="C2_dom"/>
</dbReference>
<name>A0A0P7XDJ5_SCLFO</name>
<keyword evidence="1" id="KW-0597">Phosphoprotein</keyword>
<evidence type="ECO:0000256" key="1">
    <source>
        <dbReference type="ARBA" id="ARBA00022553"/>
    </source>
</evidence>
<evidence type="ECO:0000256" key="3">
    <source>
        <dbReference type="ARBA" id="ARBA00022737"/>
    </source>
</evidence>
<dbReference type="InterPro" id="IPR035892">
    <property type="entry name" value="C2_domain_sf"/>
</dbReference>
<dbReference type="CDD" id="cd04031">
    <property type="entry name" value="C2A_RIM1alpha"/>
    <property type="match status" value="1"/>
</dbReference>
<dbReference type="Gene3D" id="2.60.40.150">
    <property type="entry name" value="C2 domain"/>
    <property type="match status" value="2"/>
</dbReference>
<feature type="region of interest" description="Disordered" evidence="9">
    <location>
        <begin position="340"/>
        <end position="430"/>
    </location>
</feature>
<dbReference type="FunFam" id="2.60.40.150:FF:000003">
    <property type="entry name" value="Regulating synaptic membrane exocytosis protein 2"/>
    <property type="match status" value="1"/>
</dbReference>
<feature type="region of interest" description="Disordered" evidence="9">
    <location>
        <begin position="91"/>
        <end position="124"/>
    </location>
</feature>